<keyword evidence="6 17" id="KW-0679">Respiratory chain</keyword>
<comment type="similarity">
    <text evidence="2 17">Belongs to the complex I subunit 2 family.</text>
</comment>
<reference evidence="20" key="1">
    <citation type="journal article" date="2007" name="Mol. Phylogenet. Evol.">
        <title>Phylogenetic position of tetraodontiform fishes within the higher teleosts: Bayesian inferences based on 44 whole mitochondrial genome sequences.</title>
        <authorList>
            <person name="Yamanoue Y."/>
            <person name="Miya M."/>
            <person name="Matsuura K."/>
            <person name="Yagishita N."/>
            <person name="Mabuchi K."/>
            <person name="Sakai H."/>
            <person name="Katoh M."/>
            <person name="Nishida M."/>
        </authorList>
    </citation>
    <scope>NUCLEOTIDE SEQUENCE</scope>
    <source>
        <tissue evidence="20">Muscle</tissue>
    </source>
</reference>
<comment type="subcellular location">
    <subcellularLocation>
        <location evidence="1 17">Mitochondrion inner membrane</location>
        <topology evidence="1 17">Multi-pass membrane protein</topology>
    </subcellularLocation>
</comment>
<dbReference type="Pfam" id="PF00361">
    <property type="entry name" value="Proton_antipo_M"/>
    <property type="match status" value="1"/>
</dbReference>
<dbReference type="EMBL" id="AB355915">
    <property type="protein sequence ID" value="BAQ20878.1"/>
    <property type="molecule type" value="Genomic_DNA"/>
</dbReference>
<dbReference type="EC" id="7.1.1.2" evidence="3 17"/>
<evidence type="ECO:0000313" key="20">
    <source>
        <dbReference type="EMBL" id="BAF51765.1"/>
    </source>
</evidence>
<dbReference type="GO" id="GO:0008137">
    <property type="term" value="F:NADH dehydrogenase (ubiquinone) activity"/>
    <property type="evidence" value="ECO:0007669"/>
    <property type="project" value="UniProtKB-EC"/>
</dbReference>
<evidence type="ECO:0000256" key="13">
    <source>
        <dbReference type="ARBA" id="ARBA00023075"/>
    </source>
</evidence>
<dbReference type="PRINTS" id="PR01436">
    <property type="entry name" value="NADHDHGNASE2"/>
</dbReference>
<evidence type="ECO:0000259" key="19">
    <source>
        <dbReference type="Pfam" id="PF06444"/>
    </source>
</evidence>
<dbReference type="InterPro" id="IPR010933">
    <property type="entry name" value="NADH_DH_su2_C"/>
</dbReference>
<keyword evidence="11 17" id="KW-1133">Transmembrane helix</keyword>
<evidence type="ECO:0000256" key="16">
    <source>
        <dbReference type="ARBA" id="ARBA00049551"/>
    </source>
</evidence>
<keyword evidence="13 17" id="KW-0830">Ubiquinone</keyword>
<dbReference type="Pfam" id="PF06444">
    <property type="entry name" value="NADH_dehy_S2_C"/>
    <property type="match status" value="1"/>
</dbReference>
<comment type="catalytic activity">
    <reaction evidence="16 17">
        <text>a ubiquinone + NADH + 5 H(+)(in) = a ubiquinol + NAD(+) + 4 H(+)(out)</text>
        <dbReference type="Rhea" id="RHEA:29091"/>
        <dbReference type="Rhea" id="RHEA-COMP:9565"/>
        <dbReference type="Rhea" id="RHEA-COMP:9566"/>
        <dbReference type="ChEBI" id="CHEBI:15378"/>
        <dbReference type="ChEBI" id="CHEBI:16389"/>
        <dbReference type="ChEBI" id="CHEBI:17976"/>
        <dbReference type="ChEBI" id="CHEBI:57540"/>
        <dbReference type="ChEBI" id="CHEBI:57945"/>
        <dbReference type="EC" id="7.1.1.2"/>
    </reaction>
</comment>
<reference evidence="21" key="2">
    <citation type="submission" date="2007-08" db="EMBL/GenBank/DDBJ databases">
        <title>Percomorph phylogeny.</title>
        <authorList>
            <person name="Miya M."/>
        </authorList>
    </citation>
    <scope>NUCLEOTIDE SEQUENCE</scope>
</reference>
<feature type="transmembrane region" description="Helical" evidence="17">
    <location>
        <begin position="322"/>
        <end position="346"/>
    </location>
</feature>
<evidence type="ECO:0000256" key="12">
    <source>
        <dbReference type="ARBA" id="ARBA00023027"/>
    </source>
</evidence>
<dbReference type="AlphaFoldDB" id="A4QIQ2"/>
<dbReference type="EMBL" id="AP009164">
    <property type="protein sequence ID" value="BAF51765.1"/>
    <property type="molecule type" value="Genomic_DNA"/>
</dbReference>
<evidence type="ECO:0000256" key="5">
    <source>
        <dbReference type="ARBA" id="ARBA00022448"/>
    </source>
</evidence>
<evidence type="ECO:0000313" key="21">
    <source>
        <dbReference type="EMBL" id="BAQ20878.1"/>
    </source>
</evidence>
<feature type="transmembrane region" description="Helical" evidence="17">
    <location>
        <begin position="93"/>
        <end position="115"/>
    </location>
</feature>
<keyword evidence="15 17" id="KW-0472">Membrane</keyword>
<evidence type="ECO:0000256" key="6">
    <source>
        <dbReference type="ARBA" id="ARBA00022660"/>
    </source>
</evidence>
<keyword evidence="9 17" id="KW-1278">Translocase</keyword>
<evidence type="ECO:0000256" key="2">
    <source>
        <dbReference type="ARBA" id="ARBA00007012"/>
    </source>
</evidence>
<feature type="transmembrane region" description="Helical" evidence="17">
    <location>
        <begin position="239"/>
        <end position="265"/>
    </location>
</feature>
<feature type="transmembrane region" description="Helical" evidence="17">
    <location>
        <begin position="151"/>
        <end position="170"/>
    </location>
</feature>
<keyword evidence="12 17" id="KW-0520">NAD</keyword>
<evidence type="ECO:0000256" key="17">
    <source>
        <dbReference type="RuleBase" id="RU003403"/>
    </source>
</evidence>
<comment type="function">
    <text evidence="17">Core subunit of the mitochondrial membrane respiratory chain NADH dehydrogenase (Complex I) which catalyzes electron transfer from NADH through the respiratory chain, using ubiquinone as an electron acceptor. Essential for the catalytic activity and assembly of complex I.</text>
</comment>
<dbReference type="GO" id="GO:0005743">
    <property type="term" value="C:mitochondrial inner membrane"/>
    <property type="evidence" value="ECO:0007669"/>
    <property type="project" value="UniProtKB-SubCell"/>
</dbReference>
<evidence type="ECO:0000256" key="15">
    <source>
        <dbReference type="ARBA" id="ARBA00023136"/>
    </source>
</evidence>
<feature type="transmembrane region" description="Helical" evidence="17">
    <location>
        <begin position="177"/>
        <end position="193"/>
    </location>
</feature>
<evidence type="ECO:0000256" key="9">
    <source>
        <dbReference type="ARBA" id="ARBA00022967"/>
    </source>
</evidence>
<feature type="transmembrane region" description="Helical" evidence="17">
    <location>
        <begin position="57"/>
        <end position="81"/>
    </location>
</feature>
<accession>A4QIQ2</accession>
<evidence type="ECO:0000256" key="7">
    <source>
        <dbReference type="ARBA" id="ARBA00022692"/>
    </source>
</evidence>
<name>A4QIQ2_SPIMA</name>
<dbReference type="GeneID" id="5619005"/>
<keyword evidence="8 17" id="KW-0999">Mitochondrion inner membrane</keyword>
<geneLocation type="mitochondrion" evidence="20"/>
<protein>
    <recommendedName>
        <fullName evidence="4 17">NADH-ubiquinone oxidoreductase chain 2</fullName>
        <ecNumber evidence="3 17">7.1.1.2</ecNumber>
    </recommendedName>
</protein>
<feature type="domain" description="NADH:quinone oxidoreductase/Mrp antiporter transmembrane" evidence="18">
    <location>
        <begin position="24"/>
        <end position="287"/>
    </location>
</feature>
<evidence type="ECO:0000256" key="10">
    <source>
        <dbReference type="ARBA" id="ARBA00022982"/>
    </source>
</evidence>
<feature type="transmembrane region" description="Helical" evidence="17">
    <location>
        <begin position="199"/>
        <end position="218"/>
    </location>
</feature>
<dbReference type="GO" id="GO:0006120">
    <property type="term" value="P:mitochondrial electron transport, NADH to ubiquinone"/>
    <property type="evidence" value="ECO:0007669"/>
    <property type="project" value="InterPro"/>
</dbReference>
<feature type="domain" description="NADH dehydrogenase subunit 2 C-terminal" evidence="19">
    <location>
        <begin position="289"/>
        <end position="342"/>
    </location>
</feature>
<sequence>MMPLILAIFLFTLGLGTTITFMSCHWVLAWIGLEINTLAILPLIARHSHPRAVEATTKYFIAQATAATMLLFAGMSSAWLTGLWEIPLTAHPVPVTLATLAIALKIGLAPMHSWLPEVLQGTDFTTGLILSTWQKLAPIALLLQFQPTNSSLLIALGISSIMIGGWGGINQTQTRKILAYSSIAHLGWMTLVLQFSPSLAMLSLIIYFNTAAAAFLLFKMFKSTTINLLAIIRTKGPTITALGPLVLLSLAGLPPLTGFLAKWFILHELTKQDLSSLATLAGVSALLSLFFYMRLAFAMILTNPPDNFTGMIVWRNSTFNMTLCLSFTTVGSLILIPLAPAIAVMLSM</sequence>
<evidence type="ECO:0000259" key="18">
    <source>
        <dbReference type="Pfam" id="PF00361"/>
    </source>
</evidence>
<evidence type="ECO:0000256" key="4">
    <source>
        <dbReference type="ARBA" id="ARBA00021008"/>
    </source>
</evidence>
<dbReference type="PANTHER" id="PTHR46552">
    <property type="entry name" value="NADH-UBIQUINONE OXIDOREDUCTASE CHAIN 2"/>
    <property type="match status" value="1"/>
</dbReference>
<keyword evidence="7 17" id="KW-0812">Transmembrane</keyword>
<evidence type="ECO:0000256" key="3">
    <source>
        <dbReference type="ARBA" id="ARBA00012944"/>
    </source>
</evidence>
<dbReference type="InterPro" id="IPR003917">
    <property type="entry name" value="NADH_UbQ_OxRdtase_chain2"/>
</dbReference>
<gene>
    <name evidence="20" type="primary">ND2</name>
</gene>
<keyword evidence="10 17" id="KW-0249">Electron transport</keyword>
<organism evidence="20">
    <name type="scientific">Spicara maena</name>
    <name type="common">Blotched picarel</name>
    <name type="synonym">Sparus maena</name>
    <dbReference type="NCBI Taxonomy" id="98823"/>
    <lineage>
        <taxon>Eukaryota</taxon>
        <taxon>Metazoa</taxon>
        <taxon>Chordata</taxon>
        <taxon>Craniata</taxon>
        <taxon>Vertebrata</taxon>
        <taxon>Euteleostomi</taxon>
        <taxon>Actinopterygii</taxon>
        <taxon>Neopterygii</taxon>
        <taxon>Teleostei</taxon>
        <taxon>Neoteleostei</taxon>
        <taxon>Acanthomorphata</taxon>
        <taxon>Eupercaria</taxon>
        <taxon>Spariformes</taxon>
        <taxon>Centracanthidae</taxon>
        <taxon>Spicara</taxon>
    </lineage>
</organism>
<keyword evidence="5" id="KW-0813">Transport</keyword>
<dbReference type="CTD" id="4536"/>
<evidence type="ECO:0000256" key="14">
    <source>
        <dbReference type="ARBA" id="ARBA00023128"/>
    </source>
</evidence>
<dbReference type="InterPro" id="IPR001750">
    <property type="entry name" value="ND/Mrp_TM"/>
</dbReference>
<keyword evidence="14 17" id="KW-0496">Mitochondrion</keyword>
<evidence type="ECO:0000256" key="1">
    <source>
        <dbReference type="ARBA" id="ARBA00004448"/>
    </source>
</evidence>
<evidence type="ECO:0000256" key="11">
    <source>
        <dbReference type="ARBA" id="ARBA00022989"/>
    </source>
</evidence>
<dbReference type="PANTHER" id="PTHR46552:SF1">
    <property type="entry name" value="NADH-UBIQUINONE OXIDOREDUCTASE CHAIN 2"/>
    <property type="match status" value="1"/>
</dbReference>
<evidence type="ECO:0000256" key="8">
    <source>
        <dbReference type="ARBA" id="ARBA00022792"/>
    </source>
</evidence>
<dbReference type="InterPro" id="IPR050175">
    <property type="entry name" value="Complex_I_Subunit_2"/>
</dbReference>
<feature type="transmembrane region" description="Helical" evidence="17">
    <location>
        <begin position="277"/>
        <end position="301"/>
    </location>
</feature>
<proteinExistence type="inferred from homology"/>
<dbReference type="RefSeq" id="YP_001491254.1">
    <property type="nucleotide sequence ID" value="NC_009854.1"/>
</dbReference>